<organism evidence="4 5">
    <name type="scientific">Trichostrongylus colubriformis</name>
    <name type="common">Black scour worm</name>
    <dbReference type="NCBI Taxonomy" id="6319"/>
    <lineage>
        <taxon>Eukaryota</taxon>
        <taxon>Metazoa</taxon>
        <taxon>Ecdysozoa</taxon>
        <taxon>Nematoda</taxon>
        <taxon>Chromadorea</taxon>
        <taxon>Rhabditida</taxon>
        <taxon>Rhabditina</taxon>
        <taxon>Rhabditomorpha</taxon>
        <taxon>Strongyloidea</taxon>
        <taxon>Trichostrongylidae</taxon>
        <taxon>Trichostrongylus</taxon>
    </lineage>
</organism>
<dbReference type="PROSITE" id="PS50172">
    <property type="entry name" value="BRCT"/>
    <property type="match status" value="2"/>
</dbReference>
<dbReference type="Pfam" id="PF12738">
    <property type="entry name" value="PTCB-BRCT"/>
    <property type="match status" value="1"/>
</dbReference>
<evidence type="ECO:0000313" key="4">
    <source>
        <dbReference type="EMBL" id="KAK5966924.1"/>
    </source>
</evidence>
<evidence type="ECO:0000256" key="2">
    <source>
        <dbReference type="SAM" id="MobiDB-lite"/>
    </source>
</evidence>
<dbReference type="GO" id="GO:0033314">
    <property type="term" value="P:mitotic DNA replication checkpoint signaling"/>
    <property type="evidence" value="ECO:0007669"/>
    <property type="project" value="TreeGrafter"/>
</dbReference>
<feature type="non-terminal residue" evidence="4">
    <location>
        <position position="412"/>
    </location>
</feature>
<proteinExistence type="predicted"/>
<feature type="compositionally biased region" description="Polar residues" evidence="2">
    <location>
        <begin position="321"/>
        <end position="334"/>
    </location>
</feature>
<feature type="domain" description="BRCT" evidence="3">
    <location>
        <begin position="168"/>
        <end position="258"/>
    </location>
</feature>
<evidence type="ECO:0000313" key="5">
    <source>
        <dbReference type="Proteomes" id="UP001331761"/>
    </source>
</evidence>
<dbReference type="PANTHER" id="PTHR13561:SF20">
    <property type="entry name" value="DNA TOPOISOMERASE 2-BINDING PROTEIN 1"/>
    <property type="match status" value="1"/>
</dbReference>
<sequence length="412" mass="46151">RLNEHGVGAVWLSEEKALEVTAKNDSFYFVPAFRGRVFEHLMKLKVNLYGSHVVLQTLINGGSLPRWDFPVFSLNMTGACVCFTGLPLDRREDLKAKINYMNGIVSPCLTEKVTHLVTDYCDTASKKYTEARRMSLPVMLPEWIEKAWEAAQHFSVDLFTSKEVTRQYRTPIFNKMVITATGVSGSERVDIARLIELNGGRFSGDMKRNQCTHLIADQAKGMKYKKAREWNSIKIVRCTWLRKSVVAGYVLPENAFDPEKRNRCSTPVKESQIVEPEELDCSVIQVTVEEFLWDPEDIICRTTSFISAQPLEETPRRPNAEVSSRPTGSATTTKDLGASDYLNIAPLGNISDDPDLSSIFRALKFRLSGLCGDVESQTIKELTSAGGKVVPPSDVHTLVNYLVCGNVEFSHV</sequence>
<dbReference type="CDD" id="cd17731">
    <property type="entry name" value="BRCT_TopBP1_rpt2_like"/>
    <property type="match status" value="1"/>
</dbReference>
<dbReference type="Pfam" id="PF00533">
    <property type="entry name" value="BRCT"/>
    <property type="match status" value="1"/>
</dbReference>
<feature type="non-terminal residue" evidence="4">
    <location>
        <position position="1"/>
    </location>
</feature>
<keyword evidence="1" id="KW-0677">Repeat</keyword>
<feature type="domain" description="BRCT" evidence="3">
    <location>
        <begin position="83"/>
        <end position="161"/>
    </location>
</feature>
<accession>A0AAN8F192</accession>
<dbReference type="InterPro" id="IPR059215">
    <property type="entry name" value="BRCT2_TopBP1-like"/>
</dbReference>
<name>A0AAN8F192_TRICO</name>
<dbReference type="AlphaFoldDB" id="A0AAN8F192"/>
<evidence type="ECO:0000259" key="3">
    <source>
        <dbReference type="PROSITE" id="PS50172"/>
    </source>
</evidence>
<comment type="caution">
    <text evidence="4">The sequence shown here is derived from an EMBL/GenBank/DDBJ whole genome shotgun (WGS) entry which is preliminary data.</text>
</comment>
<dbReference type="Gene3D" id="3.40.50.10190">
    <property type="entry name" value="BRCT domain"/>
    <property type="match status" value="3"/>
</dbReference>
<dbReference type="Proteomes" id="UP001331761">
    <property type="component" value="Unassembled WGS sequence"/>
</dbReference>
<dbReference type="EMBL" id="WIXE01022982">
    <property type="protein sequence ID" value="KAK5966924.1"/>
    <property type="molecule type" value="Genomic_DNA"/>
</dbReference>
<reference evidence="4 5" key="1">
    <citation type="submission" date="2019-10" db="EMBL/GenBank/DDBJ databases">
        <title>Assembly and Annotation for the nematode Trichostrongylus colubriformis.</title>
        <authorList>
            <person name="Martin J."/>
        </authorList>
    </citation>
    <scope>NUCLEOTIDE SEQUENCE [LARGE SCALE GENOMIC DNA]</scope>
    <source>
        <strain evidence="4">G859</strain>
        <tissue evidence="4">Whole worm</tissue>
    </source>
</reference>
<dbReference type="GO" id="GO:0007095">
    <property type="term" value="P:mitotic G2 DNA damage checkpoint signaling"/>
    <property type="evidence" value="ECO:0007669"/>
    <property type="project" value="TreeGrafter"/>
</dbReference>
<protein>
    <recommendedName>
        <fullName evidence="3">BRCT domain-containing protein</fullName>
    </recommendedName>
</protein>
<dbReference type="InterPro" id="IPR036420">
    <property type="entry name" value="BRCT_dom_sf"/>
</dbReference>
<dbReference type="SMART" id="SM00292">
    <property type="entry name" value="BRCT"/>
    <property type="match status" value="2"/>
</dbReference>
<gene>
    <name evidence="4" type="ORF">GCK32_012371</name>
</gene>
<evidence type="ECO:0000256" key="1">
    <source>
        <dbReference type="ARBA" id="ARBA00022737"/>
    </source>
</evidence>
<keyword evidence="5" id="KW-1185">Reference proteome</keyword>
<dbReference type="GO" id="GO:0006270">
    <property type="term" value="P:DNA replication initiation"/>
    <property type="evidence" value="ECO:0007669"/>
    <property type="project" value="TreeGrafter"/>
</dbReference>
<dbReference type="InterPro" id="IPR001357">
    <property type="entry name" value="BRCT_dom"/>
</dbReference>
<feature type="region of interest" description="Disordered" evidence="2">
    <location>
        <begin position="310"/>
        <end position="335"/>
    </location>
</feature>
<dbReference type="PANTHER" id="PTHR13561">
    <property type="entry name" value="DNA REPLICATION REGULATOR DPB11-RELATED"/>
    <property type="match status" value="1"/>
</dbReference>
<dbReference type="FunFam" id="3.40.50.10190:FF:000010">
    <property type="entry name" value="DNA topoisomerase II binding protein 1"/>
    <property type="match status" value="1"/>
</dbReference>
<dbReference type="SUPFAM" id="SSF52113">
    <property type="entry name" value="BRCT domain"/>
    <property type="match status" value="2"/>
</dbReference>